<reference evidence="1" key="1">
    <citation type="submission" date="2021-06" db="EMBL/GenBank/DDBJ databases">
        <authorList>
            <person name="Kallberg Y."/>
            <person name="Tangrot J."/>
            <person name="Rosling A."/>
        </authorList>
    </citation>
    <scope>NUCLEOTIDE SEQUENCE</scope>
    <source>
        <strain evidence="1">IN212</strain>
    </source>
</reference>
<sequence>MVRLLAEGGSRPTKHSKQLSITTHYQYIVPISDSRATKLDQAILKAWICCGFAFCTIENPFIIDLFKIAIPRYTLPS</sequence>
<name>A0A9N9G2H4_9GLOM</name>
<feature type="non-terminal residue" evidence="1">
    <location>
        <position position="77"/>
    </location>
</feature>
<organism evidence="1 2">
    <name type="scientific">Racocetra fulgida</name>
    <dbReference type="NCBI Taxonomy" id="60492"/>
    <lineage>
        <taxon>Eukaryota</taxon>
        <taxon>Fungi</taxon>
        <taxon>Fungi incertae sedis</taxon>
        <taxon>Mucoromycota</taxon>
        <taxon>Glomeromycotina</taxon>
        <taxon>Glomeromycetes</taxon>
        <taxon>Diversisporales</taxon>
        <taxon>Gigasporaceae</taxon>
        <taxon>Racocetra</taxon>
    </lineage>
</organism>
<dbReference type="EMBL" id="CAJVPZ010006565">
    <property type="protein sequence ID" value="CAG8575194.1"/>
    <property type="molecule type" value="Genomic_DNA"/>
</dbReference>
<proteinExistence type="predicted"/>
<evidence type="ECO:0000313" key="1">
    <source>
        <dbReference type="EMBL" id="CAG8575194.1"/>
    </source>
</evidence>
<comment type="caution">
    <text evidence="1">The sequence shown here is derived from an EMBL/GenBank/DDBJ whole genome shotgun (WGS) entry which is preliminary data.</text>
</comment>
<dbReference type="OrthoDB" id="2433784at2759"/>
<keyword evidence="2" id="KW-1185">Reference proteome</keyword>
<accession>A0A9N9G2H4</accession>
<evidence type="ECO:0000313" key="2">
    <source>
        <dbReference type="Proteomes" id="UP000789396"/>
    </source>
</evidence>
<dbReference type="Proteomes" id="UP000789396">
    <property type="component" value="Unassembled WGS sequence"/>
</dbReference>
<dbReference type="AlphaFoldDB" id="A0A9N9G2H4"/>
<gene>
    <name evidence="1" type="ORF">RFULGI_LOCUS5617</name>
</gene>
<protein>
    <submittedName>
        <fullName evidence="1">6803_t:CDS:1</fullName>
    </submittedName>
</protein>